<organism evidence="3 4">
    <name type="scientific">Intrasporangium calvum</name>
    <dbReference type="NCBI Taxonomy" id="53358"/>
    <lineage>
        <taxon>Bacteria</taxon>
        <taxon>Bacillati</taxon>
        <taxon>Actinomycetota</taxon>
        <taxon>Actinomycetes</taxon>
        <taxon>Micrococcales</taxon>
        <taxon>Intrasporangiaceae</taxon>
        <taxon>Intrasporangium</taxon>
    </lineage>
</organism>
<evidence type="ECO:0000256" key="1">
    <source>
        <dbReference type="ARBA" id="ARBA00022967"/>
    </source>
</evidence>
<reference evidence="3 4" key="1">
    <citation type="submission" date="2022-11" db="EMBL/GenBank/DDBJ databases">
        <title>Anaerobic phenanthrene biodegradation by a DNRA strain PheN6.</title>
        <authorList>
            <person name="Zhang Z."/>
        </authorList>
    </citation>
    <scope>NUCLEOTIDE SEQUENCE [LARGE SCALE GENOMIC DNA]</scope>
    <source>
        <strain evidence="3 4">PheN6</strain>
    </source>
</reference>
<accession>A0ABT5GEI0</accession>
<dbReference type="GO" id="GO:0016787">
    <property type="term" value="F:hydrolase activity"/>
    <property type="evidence" value="ECO:0007669"/>
    <property type="project" value="UniProtKB-KW"/>
</dbReference>
<comment type="caution">
    <text evidence="3">The sequence shown here is derived from an EMBL/GenBank/DDBJ whole genome shotgun (WGS) entry which is preliminary data.</text>
</comment>
<name>A0ABT5GEI0_9MICO</name>
<feature type="transmembrane region" description="Helical" evidence="2">
    <location>
        <begin position="133"/>
        <end position="151"/>
    </location>
</feature>
<feature type="transmembrane region" description="Helical" evidence="2">
    <location>
        <begin position="483"/>
        <end position="499"/>
    </location>
</feature>
<dbReference type="InterPro" id="IPR023299">
    <property type="entry name" value="ATPase_P-typ_cyto_dom_N"/>
</dbReference>
<sequence>MRGRADQNPRADELLTKLRRRAEAGVGAAGRPATADSTAAGVAIAPPLRVISAIGLALAVLALALWAGDHSLGRWIQVLLTSAIVGWCARRPLESAWASVRRRRPNPDVPVLLGVVIAWVATVVDVARDAPDVWFGTPATAAALLLLVHHLEQRTRTAAGPAGPAPRSVQRLEAWFGPGVVLVAAIVLAVRLVTGQSLVASLQVAVAVLLVASFPAAALAAPTVLAAARARATRRLGLADADALATAAALDTVVINRTDVLTTGDLSLHKIAVTGRLSKQAALTAAAAVEQGSDHPVARAIVAGARLARIDLPRIREFQADPGEGASAVIKDTEVTVGKAALFERLDRSLLAHADQTPGHTVFVGWGGRARAALTVQDTVRDGAGPAVRRLKDLGLTTYLVGEDGEAQARGVAAAAGIDPGKVRSAPGPGDVDLVTELERQGRRVAVIGRTEGEPLFAHGDLDRVADTVALAQQAHAVTRQHVGWALGYNAVALVAAGFGLVEPAWSATLATVAALVPLASAQRLRS</sequence>
<dbReference type="Gene3D" id="3.40.1110.10">
    <property type="entry name" value="Calcium-transporting ATPase, cytoplasmic domain N"/>
    <property type="match status" value="1"/>
</dbReference>
<dbReference type="InterPro" id="IPR023214">
    <property type="entry name" value="HAD_sf"/>
</dbReference>
<dbReference type="PANTHER" id="PTHR43520:SF8">
    <property type="entry name" value="P-TYPE CU(+) TRANSPORTER"/>
    <property type="match status" value="1"/>
</dbReference>
<gene>
    <name evidence="3" type="ORF">OO014_05275</name>
</gene>
<keyword evidence="2" id="KW-1133">Transmembrane helix</keyword>
<dbReference type="SUPFAM" id="SSF81660">
    <property type="entry name" value="Metal cation-transporting ATPase, ATP-binding domain N"/>
    <property type="match status" value="1"/>
</dbReference>
<dbReference type="RefSeq" id="WP_272461235.1">
    <property type="nucleotide sequence ID" value="NZ_JAPFQL010000015.1"/>
</dbReference>
<proteinExistence type="predicted"/>
<dbReference type="PANTHER" id="PTHR43520">
    <property type="entry name" value="ATP7, ISOFORM B"/>
    <property type="match status" value="1"/>
</dbReference>
<keyword evidence="1" id="KW-1278">Translocase</keyword>
<protein>
    <submittedName>
        <fullName evidence="3">HAD family hydrolase</fullName>
    </submittedName>
</protein>
<keyword evidence="2" id="KW-0472">Membrane</keyword>
<keyword evidence="4" id="KW-1185">Reference proteome</keyword>
<feature type="transmembrane region" description="Helical" evidence="2">
    <location>
        <begin position="109"/>
        <end position="127"/>
    </location>
</feature>
<evidence type="ECO:0000256" key="2">
    <source>
        <dbReference type="SAM" id="Phobius"/>
    </source>
</evidence>
<feature type="transmembrane region" description="Helical" evidence="2">
    <location>
        <begin position="172"/>
        <end position="193"/>
    </location>
</feature>
<keyword evidence="3" id="KW-0378">Hydrolase</keyword>
<dbReference type="SUPFAM" id="SSF56784">
    <property type="entry name" value="HAD-like"/>
    <property type="match status" value="1"/>
</dbReference>
<dbReference type="Pfam" id="PF00702">
    <property type="entry name" value="Hydrolase"/>
    <property type="match status" value="1"/>
</dbReference>
<dbReference type="Proteomes" id="UP001150259">
    <property type="component" value="Unassembled WGS sequence"/>
</dbReference>
<dbReference type="EMBL" id="JAPFQL010000015">
    <property type="protein sequence ID" value="MDC5696659.1"/>
    <property type="molecule type" value="Genomic_DNA"/>
</dbReference>
<dbReference type="Gene3D" id="3.40.50.1000">
    <property type="entry name" value="HAD superfamily/HAD-like"/>
    <property type="match status" value="1"/>
</dbReference>
<feature type="transmembrane region" description="Helical" evidence="2">
    <location>
        <begin position="48"/>
        <end position="66"/>
    </location>
</feature>
<feature type="transmembrane region" description="Helical" evidence="2">
    <location>
        <begin position="205"/>
        <end position="228"/>
    </location>
</feature>
<dbReference type="InterPro" id="IPR036412">
    <property type="entry name" value="HAD-like_sf"/>
</dbReference>
<feature type="transmembrane region" description="Helical" evidence="2">
    <location>
        <begin position="72"/>
        <end position="89"/>
    </location>
</feature>
<keyword evidence="2" id="KW-0812">Transmembrane</keyword>
<evidence type="ECO:0000313" key="3">
    <source>
        <dbReference type="EMBL" id="MDC5696659.1"/>
    </source>
</evidence>
<evidence type="ECO:0000313" key="4">
    <source>
        <dbReference type="Proteomes" id="UP001150259"/>
    </source>
</evidence>